<comment type="similarity">
    <text evidence="1 13 14">Belongs to the ATPase B chain family.</text>
</comment>
<comment type="function">
    <text evidence="11">Component of the F(0) channel, it forms part of the peripheral stalk, linking F(1) to F(0). The b'-subunit is a diverged and duplicated form of b found in plants and photosynthetic bacteria.</text>
</comment>
<keyword evidence="4 13" id="KW-0812">Transmembrane</keyword>
<feature type="transmembrane region" description="Helical" evidence="13">
    <location>
        <begin position="6"/>
        <end position="27"/>
    </location>
</feature>
<dbReference type="eggNOG" id="COG0711">
    <property type="taxonomic scope" value="Bacteria"/>
</dbReference>
<proteinExistence type="inferred from homology"/>
<evidence type="ECO:0000256" key="9">
    <source>
        <dbReference type="ARBA" id="ARBA00023310"/>
    </source>
</evidence>
<name>Q6AQ15_DESPS</name>
<evidence type="ECO:0000256" key="1">
    <source>
        <dbReference type="ARBA" id="ARBA00005513"/>
    </source>
</evidence>
<keyword evidence="2 13" id="KW-0813">Transport</keyword>
<evidence type="ECO:0000256" key="10">
    <source>
        <dbReference type="ARBA" id="ARBA00025198"/>
    </source>
</evidence>
<evidence type="ECO:0000256" key="8">
    <source>
        <dbReference type="ARBA" id="ARBA00023136"/>
    </source>
</evidence>
<keyword evidence="5 13" id="KW-0375">Hydrogen ion transport</keyword>
<dbReference type="GO" id="GO:0012505">
    <property type="term" value="C:endomembrane system"/>
    <property type="evidence" value="ECO:0007669"/>
    <property type="project" value="UniProtKB-SubCell"/>
</dbReference>
<keyword evidence="3 13" id="KW-0138">CF(0)</keyword>
<keyword evidence="16" id="KW-1185">Reference proteome</keyword>
<protein>
    <recommendedName>
        <fullName evidence="13">ATP synthase subunit b</fullName>
    </recommendedName>
    <alternativeName>
        <fullName evidence="13">ATP synthase F(0) sector subunit b</fullName>
    </alternativeName>
    <alternativeName>
        <fullName evidence="13">ATPase subunit I</fullName>
    </alternativeName>
    <alternativeName>
        <fullName evidence="13">F-type ATPase subunit b</fullName>
        <shortName evidence="13">F-ATPase subunit b</shortName>
    </alternativeName>
</protein>
<evidence type="ECO:0000256" key="6">
    <source>
        <dbReference type="ARBA" id="ARBA00022989"/>
    </source>
</evidence>
<dbReference type="GO" id="GO:0045259">
    <property type="term" value="C:proton-transporting ATP synthase complex"/>
    <property type="evidence" value="ECO:0007669"/>
    <property type="project" value="UniProtKB-KW"/>
</dbReference>
<evidence type="ECO:0000313" key="15">
    <source>
        <dbReference type="EMBL" id="CAG35558.1"/>
    </source>
</evidence>
<dbReference type="EMBL" id="CR522870">
    <property type="protein sequence ID" value="CAG35558.1"/>
    <property type="molecule type" value="Genomic_DNA"/>
</dbReference>
<keyword evidence="13" id="KW-1003">Cell membrane</keyword>
<keyword evidence="8 13" id="KW-0472">Membrane</keyword>
<accession>Q6AQ15</accession>
<dbReference type="InterPro" id="IPR050059">
    <property type="entry name" value="ATP_synthase_B_chain"/>
</dbReference>
<dbReference type="PANTHER" id="PTHR33445:SF2">
    <property type="entry name" value="ATP SYNTHASE SUBUNIT B', CHLOROPLASTIC"/>
    <property type="match status" value="1"/>
</dbReference>
<comment type="function">
    <text evidence="10 13">F(1)F(0) ATP synthase produces ATP from ADP in the presence of a proton or sodium gradient. F-type ATPases consist of two structural domains, F(1) containing the extramembraneous catalytic core and F(0) containing the membrane proton channel, linked together by a central stalk and a peripheral stalk. During catalysis, ATP synthesis in the catalytic domain of F(1) is coupled via a rotary mechanism of the central stalk subunits to proton translocation.</text>
</comment>
<dbReference type="GO" id="GO:0046933">
    <property type="term" value="F:proton-transporting ATP synthase activity, rotational mechanism"/>
    <property type="evidence" value="ECO:0007669"/>
    <property type="project" value="UniProtKB-UniRule"/>
</dbReference>
<dbReference type="GO" id="GO:0005886">
    <property type="term" value="C:plasma membrane"/>
    <property type="evidence" value="ECO:0007669"/>
    <property type="project" value="UniProtKB-SubCell"/>
</dbReference>
<evidence type="ECO:0000313" key="16">
    <source>
        <dbReference type="Proteomes" id="UP000000602"/>
    </source>
</evidence>
<evidence type="ECO:0000256" key="11">
    <source>
        <dbReference type="ARBA" id="ARBA00025614"/>
    </source>
</evidence>
<dbReference type="InterPro" id="IPR002146">
    <property type="entry name" value="ATP_synth_b/b'su_bac/chlpt"/>
</dbReference>
<sequence>MITMDITLVIQIVNMVVLMFLLNKVLYKPVKKILAERFEKLRGMRGEISKFEKNASLRQSDMNAKMTEASGKAKVALDSARADAQAAGDTKLAAIKAEADSVKEKQLAEVKSQIESARAGLQTELSLFARDMAGKILGRSLKA</sequence>
<dbReference type="PANTHER" id="PTHR33445">
    <property type="entry name" value="ATP SYNTHASE SUBUNIT B', CHLOROPLASTIC"/>
    <property type="match status" value="1"/>
</dbReference>
<dbReference type="CDD" id="cd06503">
    <property type="entry name" value="ATP-synt_Fo_b"/>
    <property type="match status" value="1"/>
</dbReference>
<evidence type="ECO:0000256" key="13">
    <source>
        <dbReference type="HAMAP-Rule" id="MF_01398"/>
    </source>
</evidence>
<evidence type="ECO:0000256" key="3">
    <source>
        <dbReference type="ARBA" id="ARBA00022547"/>
    </source>
</evidence>
<keyword evidence="9 13" id="KW-0066">ATP synthesis</keyword>
<dbReference type="AlphaFoldDB" id="Q6AQ15"/>
<dbReference type="Pfam" id="PF00430">
    <property type="entry name" value="ATP-synt_B"/>
    <property type="match status" value="1"/>
</dbReference>
<comment type="subunit">
    <text evidence="13">F-type ATPases have 2 components, F(1) - the catalytic core - and F(0) - the membrane proton channel. F(1) has five subunits: alpha(3), beta(3), gamma(1), delta(1), epsilon(1). F(0) has three main subunits: a(1), b(2) and c(10-14). The alpha and beta chains form an alternating ring which encloses part of the gamma chain. F(1) is attached to F(0) by a central stalk formed by the gamma and epsilon chains, while a peripheral stalk is formed by the delta and b chains.</text>
</comment>
<keyword evidence="7 13" id="KW-0406">Ion transport</keyword>
<dbReference type="OrthoDB" id="9794968at2"/>
<evidence type="ECO:0000256" key="14">
    <source>
        <dbReference type="RuleBase" id="RU003848"/>
    </source>
</evidence>
<dbReference type="RefSeq" id="WP_011188074.1">
    <property type="nucleotide sequence ID" value="NC_006138.1"/>
</dbReference>
<evidence type="ECO:0000256" key="7">
    <source>
        <dbReference type="ARBA" id="ARBA00023065"/>
    </source>
</evidence>
<dbReference type="STRING" id="177439.DP0829"/>
<organism evidence="15 16">
    <name type="scientific">Desulfotalea psychrophila (strain LSv54 / DSM 12343)</name>
    <dbReference type="NCBI Taxonomy" id="177439"/>
    <lineage>
        <taxon>Bacteria</taxon>
        <taxon>Pseudomonadati</taxon>
        <taxon>Thermodesulfobacteriota</taxon>
        <taxon>Desulfobulbia</taxon>
        <taxon>Desulfobulbales</taxon>
        <taxon>Desulfocapsaceae</taxon>
        <taxon>Desulfotalea</taxon>
    </lineage>
</organism>
<comment type="subcellular location">
    <subcellularLocation>
        <location evidence="13">Cell inner membrane</location>
        <topology evidence="13">Single-pass membrane protein</topology>
    </subcellularLocation>
    <subcellularLocation>
        <location evidence="12">Endomembrane system</location>
        <topology evidence="12">Single-pass membrane protein</topology>
    </subcellularLocation>
</comment>
<dbReference type="Proteomes" id="UP000000602">
    <property type="component" value="Chromosome"/>
</dbReference>
<reference evidence="16" key="1">
    <citation type="journal article" date="2004" name="Environ. Microbiol.">
        <title>The genome of Desulfotalea psychrophila, a sulfate-reducing bacterium from permanently cold Arctic sediments.</title>
        <authorList>
            <person name="Rabus R."/>
            <person name="Ruepp A."/>
            <person name="Frickey T."/>
            <person name="Rattei T."/>
            <person name="Fartmann B."/>
            <person name="Stark M."/>
            <person name="Bauer M."/>
            <person name="Zibat A."/>
            <person name="Lombardot T."/>
            <person name="Becker I."/>
            <person name="Amann J."/>
            <person name="Gellner K."/>
            <person name="Teeling H."/>
            <person name="Leuschner W.D."/>
            <person name="Gloeckner F.-O."/>
            <person name="Lupas A.N."/>
            <person name="Amann R."/>
            <person name="Klenk H.-P."/>
        </authorList>
    </citation>
    <scope>NUCLEOTIDE SEQUENCE [LARGE SCALE GENOMIC DNA]</scope>
    <source>
        <strain evidence="16">DSM 12343 / LSv54</strain>
    </source>
</reference>
<dbReference type="HOGENOM" id="CLU_079215_9_3_7"/>
<keyword evidence="6 13" id="KW-1133">Transmembrane helix</keyword>
<dbReference type="GO" id="GO:0046961">
    <property type="term" value="F:proton-transporting ATPase activity, rotational mechanism"/>
    <property type="evidence" value="ECO:0007669"/>
    <property type="project" value="TreeGrafter"/>
</dbReference>
<dbReference type="HAMAP" id="MF_01398">
    <property type="entry name" value="ATP_synth_b_bprime"/>
    <property type="match status" value="1"/>
</dbReference>
<evidence type="ECO:0000256" key="12">
    <source>
        <dbReference type="ARBA" id="ARBA00037847"/>
    </source>
</evidence>
<evidence type="ECO:0000256" key="4">
    <source>
        <dbReference type="ARBA" id="ARBA00022692"/>
    </source>
</evidence>
<evidence type="ECO:0000256" key="5">
    <source>
        <dbReference type="ARBA" id="ARBA00022781"/>
    </source>
</evidence>
<keyword evidence="13" id="KW-0997">Cell inner membrane</keyword>
<dbReference type="KEGG" id="dps:DP0829"/>
<gene>
    <name evidence="13" type="primary">atpF</name>
    <name evidence="15" type="ordered locus">DP0829</name>
</gene>
<evidence type="ECO:0000256" key="2">
    <source>
        <dbReference type="ARBA" id="ARBA00022448"/>
    </source>
</evidence>